<feature type="transmembrane region" description="Helical" evidence="2">
    <location>
        <begin position="6"/>
        <end position="24"/>
    </location>
</feature>
<sequence>MEFLPISAAVIIVTTLIRFLYRYLTRRSDVQVSSENHAMKYLHNQLLFKDEKIERLLRELNEVKDDLSEQKRLVAILESTDWEVPCPFWVRNTDHEFVHANNLYLKFFNFKSSIIGKKDFEVFDEETQERFRRTDNEILLEGKNITIDEYRGALIIKWRQSAGRVTIGIAGIVIPSSSLDRNTVLKLIHYGEQG</sequence>
<dbReference type="EMBL" id="BK032686">
    <property type="protein sequence ID" value="DAF55105.1"/>
    <property type="molecule type" value="Genomic_DNA"/>
</dbReference>
<reference evidence="3" key="1">
    <citation type="journal article" date="2021" name="Proc. Natl. Acad. Sci. U.S.A.">
        <title>A Catalog of Tens of Thousands of Viruses from Human Metagenomes Reveals Hidden Associations with Chronic Diseases.</title>
        <authorList>
            <person name="Tisza M.J."/>
            <person name="Buck C.B."/>
        </authorList>
    </citation>
    <scope>NUCLEOTIDE SEQUENCE</scope>
    <source>
        <strain evidence="3">CtDOT22</strain>
    </source>
</reference>
<keyword evidence="2" id="KW-0812">Transmembrane</keyword>
<proteinExistence type="predicted"/>
<keyword evidence="1" id="KW-0175">Coiled coil</keyword>
<keyword evidence="2" id="KW-1133">Transmembrane helix</keyword>
<dbReference type="InterPro" id="IPR035965">
    <property type="entry name" value="PAS-like_dom_sf"/>
</dbReference>
<dbReference type="Gene3D" id="3.30.450.20">
    <property type="entry name" value="PAS domain"/>
    <property type="match status" value="1"/>
</dbReference>
<dbReference type="SUPFAM" id="SSF55785">
    <property type="entry name" value="PYP-like sensor domain (PAS domain)"/>
    <property type="match status" value="1"/>
</dbReference>
<feature type="coiled-coil region" evidence="1">
    <location>
        <begin position="46"/>
        <end position="80"/>
    </location>
</feature>
<organism evidence="3">
    <name type="scientific">Siphoviridae sp. ctDOT22</name>
    <dbReference type="NCBI Taxonomy" id="2827812"/>
    <lineage>
        <taxon>Viruses</taxon>
        <taxon>Duplodnaviria</taxon>
        <taxon>Heunggongvirae</taxon>
        <taxon>Uroviricota</taxon>
        <taxon>Caudoviricetes</taxon>
    </lineage>
</organism>
<protein>
    <submittedName>
        <fullName evidence="3">Conjugative transfer</fullName>
    </submittedName>
</protein>
<evidence type="ECO:0000313" key="3">
    <source>
        <dbReference type="EMBL" id="DAF55105.1"/>
    </source>
</evidence>
<name>A0A8S5SVS7_9CAUD</name>
<evidence type="ECO:0000256" key="1">
    <source>
        <dbReference type="SAM" id="Coils"/>
    </source>
</evidence>
<keyword evidence="2" id="KW-0472">Membrane</keyword>
<evidence type="ECO:0000256" key="2">
    <source>
        <dbReference type="SAM" id="Phobius"/>
    </source>
</evidence>
<accession>A0A8S5SVS7</accession>